<dbReference type="AlphaFoldDB" id="A0A392RZY7"/>
<keyword evidence="3" id="KW-1185">Reference proteome</keyword>
<reference evidence="2 3" key="1">
    <citation type="journal article" date="2018" name="Front. Plant Sci.">
        <title>Red Clover (Trifolium pratense) and Zigzag Clover (T. medium) - A Picture of Genomic Similarities and Differences.</title>
        <authorList>
            <person name="Dluhosova J."/>
            <person name="Istvanek J."/>
            <person name="Nedelnik J."/>
            <person name="Repkova J."/>
        </authorList>
    </citation>
    <scope>NUCLEOTIDE SEQUENCE [LARGE SCALE GENOMIC DNA]</scope>
    <source>
        <strain evidence="3">cv. 10/8</strain>
        <tissue evidence="2">Leaf</tissue>
    </source>
</reference>
<proteinExistence type="predicted"/>
<accession>A0A392RZY7</accession>
<evidence type="ECO:0000313" key="3">
    <source>
        <dbReference type="Proteomes" id="UP000265520"/>
    </source>
</evidence>
<protein>
    <submittedName>
        <fullName evidence="2">Uncharacterized protein</fullName>
    </submittedName>
</protein>
<feature type="compositionally biased region" description="Basic residues" evidence="1">
    <location>
        <begin position="78"/>
        <end position="97"/>
    </location>
</feature>
<organism evidence="2 3">
    <name type="scientific">Trifolium medium</name>
    <dbReference type="NCBI Taxonomy" id="97028"/>
    <lineage>
        <taxon>Eukaryota</taxon>
        <taxon>Viridiplantae</taxon>
        <taxon>Streptophyta</taxon>
        <taxon>Embryophyta</taxon>
        <taxon>Tracheophyta</taxon>
        <taxon>Spermatophyta</taxon>
        <taxon>Magnoliopsida</taxon>
        <taxon>eudicotyledons</taxon>
        <taxon>Gunneridae</taxon>
        <taxon>Pentapetalae</taxon>
        <taxon>rosids</taxon>
        <taxon>fabids</taxon>
        <taxon>Fabales</taxon>
        <taxon>Fabaceae</taxon>
        <taxon>Papilionoideae</taxon>
        <taxon>50 kb inversion clade</taxon>
        <taxon>NPAAA clade</taxon>
        <taxon>Hologalegina</taxon>
        <taxon>IRL clade</taxon>
        <taxon>Trifolieae</taxon>
        <taxon>Trifolium</taxon>
    </lineage>
</organism>
<sequence length="97" mass="11321">MSQIIDGNSFAFAGEVWESERLLDDLLIVIGGSNIGIGDDVDIMRREEVEALNKVVRHFIVECSGGGWWWGPQEEHNRKQKKNPKRRRRDRGRHFQF</sequence>
<dbReference type="EMBL" id="LXQA010295409">
    <property type="protein sequence ID" value="MCI41717.1"/>
    <property type="molecule type" value="Genomic_DNA"/>
</dbReference>
<name>A0A392RZY7_9FABA</name>
<feature type="region of interest" description="Disordered" evidence="1">
    <location>
        <begin position="72"/>
        <end position="97"/>
    </location>
</feature>
<evidence type="ECO:0000313" key="2">
    <source>
        <dbReference type="EMBL" id="MCI41717.1"/>
    </source>
</evidence>
<comment type="caution">
    <text evidence="2">The sequence shown here is derived from an EMBL/GenBank/DDBJ whole genome shotgun (WGS) entry which is preliminary data.</text>
</comment>
<dbReference type="Proteomes" id="UP000265520">
    <property type="component" value="Unassembled WGS sequence"/>
</dbReference>
<evidence type="ECO:0000256" key="1">
    <source>
        <dbReference type="SAM" id="MobiDB-lite"/>
    </source>
</evidence>